<accession>A0A147JYX3</accession>
<sequence length="59" mass="6432">MAERRRAKFLLVRCNECGNEQLVFSHASTPVRCQVCSNTLSLPRGGKAEIKATILGAAE</sequence>
<dbReference type="NCBIfam" id="NF001629">
    <property type="entry name" value="PRK00415.1"/>
    <property type="match status" value="1"/>
</dbReference>
<feature type="binding site" evidence="5">
    <location>
        <position position="33"/>
    </location>
    <ligand>
        <name>Zn(2+)</name>
        <dbReference type="ChEBI" id="CHEBI:29105"/>
    </ligand>
</feature>
<dbReference type="GO" id="GO:0008270">
    <property type="term" value="F:zinc ion binding"/>
    <property type="evidence" value="ECO:0007669"/>
    <property type="project" value="UniProtKB-UniRule"/>
</dbReference>
<dbReference type="Gene3D" id="2.20.25.100">
    <property type="entry name" value="Zn-binding ribosomal proteins"/>
    <property type="match status" value="1"/>
</dbReference>
<evidence type="ECO:0000256" key="5">
    <source>
        <dbReference type="HAMAP-Rule" id="MF_00371"/>
    </source>
</evidence>
<evidence type="ECO:0000256" key="4">
    <source>
        <dbReference type="ARBA" id="ARBA00023274"/>
    </source>
</evidence>
<comment type="subunit">
    <text evidence="5">Part of the 30S ribosomal subunit.</text>
</comment>
<dbReference type="GO" id="GO:0003735">
    <property type="term" value="F:structural constituent of ribosome"/>
    <property type="evidence" value="ECO:0007669"/>
    <property type="project" value="InterPro"/>
</dbReference>
<keyword evidence="4 5" id="KW-0687">Ribonucleoprotein</keyword>
<evidence type="ECO:0000313" key="7">
    <source>
        <dbReference type="EMBL" id="KUO41766.1"/>
    </source>
</evidence>
<dbReference type="AlphaFoldDB" id="A0A147JYX3"/>
<dbReference type="GO" id="GO:1990904">
    <property type="term" value="C:ribonucleoprotein complex"/>
    <property type="evidence" value="ECO:0007669"/>
    <property type="project" value="UniProtKB-KW"/>
</dbReference>
<keyword evidence="2 5" id="KW-0862">Zinc</keyword>
<dbReference type="GO" id="GO:0006412">
    <property type="term" value="P:translation"/>
    <property type="evidence" value="ECO:0007669"/>
    <property type="project" value="UniProtKB-UniRule"/>
</dbReference>
<feature type="binding site" evidence="5">
    <location>
        <position position="14"/>
    </location>
    <ligand>
        <name>Zn(2+)</name>
        <dbReference type="ChEBI" id="CHEBI:29105"/>
    </ligand>
</feature>
<evidence type="ECO:0000256" key="1">
    <source>
        <dbReference type="ARBA" id="ARBA00010919"/>
    </source>
</evidence>
<dbReference type="STRING" id="1776334.APZ16_00375"/>
<dbReference type="Proteomes" id="UP000074294">
    <property type="component" value="Unassembled WGS sequence"/>
</dbReference>
<comment type="cofactor">
    <cofactor evidence="5 6">
        <name>Zn(2+)</name>
        <dbReference type="ChEBI" id="CHEBI:29105"/>
    </cofactor>
    <text evidence="5 6">Binds 1 zinc ion per subunit.</text>
</comment>
<dbReference type="InterPro" id="IPR023407">
    <property type="entry name" value="Ribosomal_eS27_Zn-bd_dom_sf"/>
</dbReference>
<keyword evidence="5 6" id="KW-0479">Metal-binding</keyword>
<feature type="binding site" evidence="5">
    <location>
        <position position="17"/>
    </location>
    <ligand>
        <name>Zn(2+)</name>
        <dbReference type="ChEBI" id="CHEBI:29105"/>
    </ligand>
</feature>
<comment type="caution">
    <text evidence="7">The sequence shown here is derived from an EMBL/GenBank/DDBJ whole genome shotgun (WGS) entry which is preliminary data.</text>
</comment>
<reference evidence="7 8" key="1">
    <citation type="journal article" date="2016" name="Nat. Microbiol.">
        <title>Genomic inference of the metabolism of cosmopolitan subsurface Archaea, Hadesarchaea.</title>
        <authorList>
            <person name="Baker B.J."/>
            <person name="Saw J.H."/>
            <person name="Lind A.E."/>
            <person name="Lazar C.S."/>
            <person name="Hinrichs K.-U."/>
            <person name="Teske A.P."/>
            <person name="Ettema T.J."/>
        </authorList>
    </citation>
    <scope>NUCLEOTIDE SEQUENCE [LARGE SCALE GENOMIC DNA]</scope>
</reference>
<feature type="binding site" evidence="5">
    <location>
        <position position="36"/>
    </location>
    <ligand>
        <name>Zn(2+)</name>
        <dbReference type="ChEBI" id="CHEBI:29105"/>
    </ligand>
</feature>
<dbReference type="SUPFAM" id="SSF57829">
    <property type="entry name" value="Zn-binding ribosomal proteins"/>
    <property type="match status" value="1"/>
</dbReference>
<organism evidence="7 8">
    <name type="scientific">Hadarchaeum yellowstonense</name>
    <dbReference type="NCBI Taxonomy" id="1776334"/>
    <lineage>
        <taxon>Archaea</taxon>
        <taxon>Methanobacteriati</taxon>
        <taxon>Candidatus Hadarchaeota</taxon>
        <taxon>Candidatus Hadarchaeia</taxon>
        <taxon>Candidatus Hadarchaeales</taxon>
        <taxon>Candidatus Hadarchaeaceae</taxon>
        <taxon>Candidatus Hadarchaeum</taxon>
    </lineage>
</organism>
<dbReference type="Pfam" id="PF01667">
    <property type="entry name" value="Ribosomal_S27e"/>
    <property type="match status" value="1"/>
</dbReference>
<dbReference type="InterPro" id="IPR011332">
    <property type="entry name" value="Ribosomal_zn-bd"/>
</dbReference>
<protein>
    <recommendedName>
        <fullName evidence="5">Small ribosomal subunit protein eS27</fullName>
    </recommendedName>
</protein>
<evidence type="ECO:0000256" key="3">
    <source>
        <dbReference type="ARBA" id="ARBA00022980"/>
    </source>
</evidence>
<dbReference type="PROSITE" id="PS01168">
    <property type="entry name" value="RIBOSOMAL_S27E"/>
    <property type="match status" value="1"/>
</dbReference>
<comment type="similarity">
    <text evidence="1 5 6">Belongs to the eukaryotic ribosomal protein eS27 family.</text>
</comment>
<dbReference type="HAMAP" id="MF_00371">
    <property type="entry name" value="Ribosomal_eS27"/>
    <property type="match status" value="1"/>
</dbReference>
<keyword evidence="5 6" id="KW-0863">Zinc-finger</keyword>
<keyword evidence="3 5" id="KW-0689">Ribosomal protein</keyword>
<evidence type="ECO:0000256" key="2">
    <source>
        <dbReference type="ARBA" id="ARBA00022833"/>
    </source>
</evidence>
<proteinExistence type="inferred from homology"/>
<dbReference type="InterPro" id="IPR000592">
    <property type="entry name" value="Ribosomal_eS27"/>
</dbReference>
<dbReference type="GO" id="GO:0005840">
    <property type="term" value="C:ribosome"/>
    <property type="evidence" value="ECO:0007669"/>
    <property type="project" value="UniProtKB-KW"/>
</dbReference>
<feature type="zinc finger region" description="C4-type" evidence="5">
    <location>
        <begin position="14"/>
        <end position="36"/>
    </location>
</feature>
<dbReference type="EMBL" id="LQMQ01000014">
    <property type="protein sequence ID" value="KUO41766.1"/>
    <property type="molecule type" value="Genomic_DNA"/>
</dbReference>
<name>A0A147JYX3_HADYE</name>
<gene>
    <name evidence="5" type="primary">rps27e</name>
    <name evidence="7" type="ORF">APZ16_00375</name>
</gene>
<evidence type="ECO:0000313" key="8">
    <source>
        <dbReference type="Proteomes" id="UP000074294"/>
    </source>
</evidence>
<evidence type="ECO:0000256" key="6">
    <source>
        <dbReference type="RuleBase" id="RU000671"/>
    </source>
</evidence>